<feature type="transmembrane region" description="Helical" evidence="10">
    <location>
        <begin position="6"/>
        <end position="24"/>
    </location>
</feature>
<keyword evidence="3" id="KW-0050">Antiport</keyword>
<dbReference type="CDD" id="cd13137">
    <property type="entry name" value="MATE_NorM_like"/>
    <property type="match status" value="1"/>
</dbReference>
<feature type="transmembrane region" description="Helical" evidence="10">
    <location>
        <begin position="80"/>
        <end position="101"/>
    </location>
</feature>
<dbReference type="EMBL" id="CP095005">
    <property type="protein sequence ID" value="UOO96071.1"/>
    <property type="molecule type" value="Genomic_DNA"/>
</dbReference>
<dbReference type="KEGG" id="hdo:MUK72_05010"/>
<evidence type="ECO:0000313" key="14">
    <source>
        <dbReference type="Proteomes" id="UP001500962"/>
    </source>
</evidence>
<evidence type="ECO:0000256" key="5">
    <source>
        <dbReference type="ARBA" id="ARBA00022692"/>
    </source>
</evidence>
<dbReference type="GO" id="GO:0015297">
    <property type="term" value="F:antiporter activity"/>
    <property type="evidence" value="ECO:0007669"/>
    <property type="project" value="UniProtKB-KW"/>
</dbReference>
<evidence type="ECO:0000256" key="10">
    <source>
        <dbReference type="SAM" id="Phobius"/>
    </source>
</evidence>
<reference evidence="12" key="2">
    <citation type="submission" date="2022-04" db="EMBL/GenBank/DDBJ databases">
        <title>Sequencing and genomic assembly of Halococcus dombrowskii.</title>
        <authorList>
            <person name="Lim S.W."/>
            <person name="MacLea K.S."/>
        </authorList>
    </citation>
    <scope>NUCLEOTIDE SEQUENCE</scope>
    <source>
        <strain evidence="12">H4</strain>
    </source>
</reference>
<dbReference type="NCBIfam" id="TIGR00797">
    <property type="entry name" value="matE"/>
    <property type="match status" value="1"/>
</dbReference>
<dbReference type="Proteomes" id="UP001500962">
    <property type="component" value="Unassembled WGS sequence"/>
</dbReference>
<keyword evidence="4" id="KW-1003">Cell membrane</keyword>
<proteinExistence type="predicted"/>
<dbReference type="PANTHER" id="PTHR43298">
    <property type="entry name" value="MULTIDRUG RESISTANCE PROTEIN NORM-RELATED"/>
    <property type="match status" value="1"/>
</dbReference>
<reference evidence="11" key="3">
    <citation type="submission" date="2023-12" db="EMBL/GenBank/DDBJ databases">
        <authorList>
            <person name="Sun Q."/>
            <person name="Inoue M."/>
        </authorList>
    </citation>
    <scope>NUCLEOTIDE SEQUENCE</scope>
    <source>
        <strain evidence="11">JCM 12289</strain>
    </source>
</reference>
<feature type="transmembrane region" description="Helical" evidence="10">
    <location>
        <begin position="411"/>
        <end position="429"/>
    </location>
</feature>
<evidence type="ECO:0000256" key="1">
    <source>
        <dbReference type="ARBA" id="ARBA00004651"/>
    </source>
</evidence>
<evidence type="ECO:0000256" key="6">
    <source>
        <dbReference type="ARBA" id="ARBA00022989"/>
    </source>
</evidence>
<comment type="subcellular location">
    <subcellularLocation>
        <location evidence="1">Cell membrane</location>
        <topology evidence="1">Multi-pass membrane protein</topology>
    </subcellularLocation>
</comment>
<keyword evidence="8 10" id="KW-0472">Membrane</keyword>
<feature type="transmembrane region" description="Helical" evidence="10">
    <location>
        <begin position="370"/>
        <end position="390"/>
    </location>
</feature>
<evidence type="ECO:0000256" key="7">
    <source>
        <dbReference type="ARBA" id="ARBA00023065"/>
    </source>
</evidence>
<name>A0AAV3SDL5_HALDO</name>
<sequence>MQRLPNPVRLVVYWVGLVLVRAGLIERERARRATTLAWPRIVTGLARMSKSAADVAMVGAAIGTGAIAGVGFAAPYWGMAFALGGGLASGTIALVSQAYGADRSAGQAVRSSVVCVIVLTLPVAVLFHTYPSALIGVLSDDPDVVALGADYLEVVAFGVPFAGVNLIGSRTLVGTDDAWTPMVVRAGGAVLNIAANAILIFGFGYGVVGAAIGTVLANVVVTATFTTGFTTGSVPLIGAFPVTVAPFGTYLDGATIRRLLRIGMPMIGKNLAWRLGEFPLLAIVDLFGTSVVAAFVVAQRVRDLLNTPGWGFGLASSSLVGQELGTGDETTAEAYGREVIRFGVAVYLVSAILVAVFADPIARVFVDNPTTGTLSVAVTLIYATCVGIVFKGLSRTATGPLRASGDTRWPFYGQVLGYVVALPLAYAGATTQLGLAGLTLAIVTLMAVPAAVNYYRFWTGKWKAISRGYRPATHADD</sequence>
<keyword evidence="2" id="KW-0813">Transport</keyword>
<evidence type="ECO:0000256" key="3">
    <source>
        <dbReference type="ARBA" id="ARBA00022449"/>
    </source>
</evidence>
<feature type="transmembrane region" description="Helical" evidence="10">
    <location>
        <begin position="189"/>
        <end position="212"/>
    </location>
</feature>
<dbReference type="EMBL" id="BAAADN010000009">
    <property type="protein sequence ID" value="GAA0452660.1"/>
    <property type="molecule type" value="Genomic_DNA"/>
</dbReference>
<feature type="transmembrane region" description="Helical" evidence="10">
    <location>
        <begin position="339"/>
        <end position="358"/>
    </location>
</feature>
<dbReference type="GO" id="GO:0005886">
    <property type="term" value="C:plasma membrane"/>
    <property type="evidence" value="ECO:0007669"/>
    <property type="project" value="UniProtKB-SubCell"/>
</dbReference>
<feature type="transmembrane region" description="Helical" evidence="10">
    <location>
        <begin position="435"/>
        <end position="455"/>
    </location>
</feature>
<dbReference type="Pfam" id="PF01554">
    <property type="entry name" value="MatE"/>
    <property type="match status" value="2"/>
</dbReference>
<evidence type="ECO:0000256" key="8">
    <source>
        <dbReference type="ARBA" id="ARBA00023136"/>
    </source>
</evidence>
<feature type="transmembrane region" description="Helical" evidence="10">
    <location>
        <begin position="232"/>
        <end position="251"/>
    </location>
</feature>
<organism evidence="11 14">
    <name type="scientific">Halococcus dombrowskii</name>
    <dbReference type="NCBI Taxonomy" id="179637"/>
    <lineage>
        <taxon>Archaea</taxon>
        <taxon>Methanobacteriati</taxon>
        <taxon>Methanobacteriota</taxon>
        <taxon>Stenosarchaea group</taxon>
        <taxon>Halobacteria</taxon>
        <taxon>Halobacteriales</taxon>
        <taxon>Halococcaceae</taxon>
        <taxon>Halococcus</taxon>
    </lineage>
</organism>
<keyword evidence="13" id="KW-1185">Reference proteome</keyword>
<evidence type="ECO:0000313" key="13">
    <source>
        <dbReference type="Proteomes" id="UP000830542"/>
    </source>
</evidence>
<dbReference type="GO" id="GO:0042910">
    <property type="term" value="F:xenobiotic transmembrane transporter activity"/>
    <property type="evidence" value="ECO:0007669"/>
    <property type="project" value="InterPro"/>
</dbReference>
<dbReference type="PANTHER" id="PTHR43298:SF2">
    <property type="entry name" value="FMN_FAD EXPORTER YEEO-RELATED"/>
    <property type="match status" value="1"/>
</dbReference>
<dbReference type="GeneID" id="71761184"/>
<feature type="transmembrane region" description="Helical" evidence="10">
    <location>
        <begin position="151"/>
        <end position="168"/>
    </location>
</feature>
<dbReference type="RefSeq" id="WP_244704490.1">
    <property type="nucleotide sequence ID" value="NZ_BAAADN010000009.1"/>
</dbReference>
<evidence type="ECO:0000256" key="9">
    <source>
        <dbReference type="ARBA" id="ARBA00031636"/>
    </source>
</evidence>
<protein>
    <recommendedName>
        <fullName evidence="9">Multidrug-efflux transporter</fullName>
    </recommendedName>
</protein>
<dbReference type="InterPro" id="IPR050222">
    <property type="entry name" value="MATE_MdtK"/>
</dbReference>
<dbReference type="InterPro" id="IPR048279">
    <property type="entry name" value="MdtK-like"/>
</dbReference>
<keyword evidence="6 10" id="KW-1133">Transmembrane helix</keyword>
<evidence type="ECO:0000256" key="2">
    <source>
        <dbReference type="ARBA" id="ARBA00022448"/>
    </source>
</evidence>
<evidence type="ECO:0000313" key="12">
    <source>
        <dbReference type="EMBL" id="UOO96071.1"/>
    </source>
</evidence>
<feature type="transmembrane region" description="Helical" evidence="10">
    <location>
        <begin position="55"/>
        <end position="74"/>
    </location>
</feature>
<dbReference type="AlphaFoldDB" id="A0AAV3SDL5"/>
<keyword evidence="7" id="KW-0406">Ion transport</keyword>
<feature type="transmembrane region" description="Helical" evidence="10">
    <location>
        <begin position="271"/>
        <end position="297"/>
    </location>
</feature>
<keyword evidence="5 10" id="KW-0812">Transmembrane</keyword>
<dbReference type="PIRSF" id="PIRSF006603">
    <property type="entry name" value="DinF"/>
    <property type="match status" value="1"/>
</dbReference>
<dbReference type="GO" id="GO:0006811">
    <property type="term" value="P:monoatomic ion transport"/>
    <property type="evidence" value="ECO:0007669"/>
    <property type="project" value="UniProtKB-KW"/>
</dbReference>
<accession>A0AAV3SDL5</accession>
<gene>
    <name evidence="11" type="ORF">GCM10008985_05420</name>
    <name evidence="12" type="ORF">MUK72_05010</name>
</gene>
<evidence type="ECO:0000313" key="11">
    <source>
        <dbReference type="EMBL" id="GAA0452660.1"/>
    </source>
</evidence>
<evidence type="ECO:0000256" key="4">
    <source>
        <dbReference type="ARBA" id="ARBA00022475"/>
    </source>
</evidence>
<feature type="transmembrane region" description="Helical" evidence="10">
    <location>
        <begin position="113"/>
        <end position="131"/>
    </location>
</feature>
<dbReference type="InterPro" id="IPR002528">
    <property type="entry name" value="MATE_fam"/>
</dbReference>
<reference evidence="11" key="1">
    <citation type="journal article" date="2014" name="Int. J. Syst. Evol. Microbiol.">
        <title>Complete genome sequence of Corynebacterium casei LMG S-19264T (=DSM 44701T), isolated from a smear-ripened cheese.</title>
        <authorList>
            <consortium name="US DOE Joint Genome Institute (JGI-PGF)"/>
            <person name="Walter F."/>
            <person name="Albersmeier A."/>
            <person name="Kalinowski J."/>
            <person name="Ruckert C."/>
        </authorList>
    </citation>
    <scope>NUCLEOTIDE SEQUENCE</scope>
    <source>
        <strain evidence="11">JCM 12289</strain>
    </source>
</reference>
<dbReference type="Proteomes" id="UP000830542">
    <property type="component" value="Chromosome"/>
</dbReference>